<dbReference type="SUPFAM" id="SSF51735">
    <property type="entry name" value="NAD(P)-binding Rossmann-fold domains"/>
    <property type="match status" value="1"/>
</dbReference>
<dbReference type="GO" id="GO:0016614">
    <property type="term" value="F:oxidoreductase activity, acting on CH-OH group of donors"/>
    <property type="evidence" value="ECO:0007669"/>
    <property type="project" value="UniProtKB-ARBA"/>
</dbReference>
<proteinExistence type="inferred from homology"/>
<dbReference type="InterPro" id="IPR036291">
    <property type="entry name" value="NAD(P)-bd_dom_sf"/>
</dbReference>
<comment type="similarity">
    <text evidence="1">Belongs to the short-chain dehydrogenases/reductases (SDR) family.</text>
</comment>
<organism evidence="4 5">
    <name type="scientific">Elliptochloris bilobata</name>
    <dbReference type="NCBI Taxonomy" id="381761"/>
    <lineage>
        <taxon>Eukaryota</taxon>
        <taxon>Viridiplantae</taxon>
        <taxon>Chlorophyta</taxon>
        <taxon>core chlorophytes</taxon>
        <taxon>Trebouxiophyceae</taxon>
        <taxon>Trebouxiophyceae incertae sedis</taxon>
        <taxon>Elliptochloris clade</taxon>
        <taxon>Elliptochloris</taxon>
    </lineage>
</organism>
<evidence type="ECO:0000256" key="3">
    <source>
        <dbReference type="SAM" id="MobiDB-lite"/>
    </source>
</evidence>
<dbReference type="AlphaFoldDB" id="A0AAW1R9E9"/>
<dbReference type="InterPro" id="IPR020904">
    <property type="entry name" value="Sc_DH/Rdtase_CS"/>
</dbReference>
<dbReference type="InterPro" id="IPR002347">
    <property type="entry name" value="SDR_fam"/>
</dbReference>
<dbReference type="EMBL" id="JALJOU010000050">
    <property type="protein sequence ID" value="KAK9830610.1"/>
    <property type="molecule type" value="Genomic_DNA"/>
</dbReference>
<feature type="region of interest" description="Disordered" evidence="3">
    <location>
        <begin position="1"/>
        <end position="33"/>
    </location>
</feature>
<reference evidence="4 5" key="1">
    <citation type="journal article" date="2024" name="Nat. Commun.">
        <title>Phylogenomics reveals the evolutionary origins of lichenization in chlorophyte algae.</title>
        <authorList>
            <person name="Puginier C."/>
            <person name="Libourel C."/>
            <person name="Otte J."/>
            <person name="Skaloud P."/>
            <person name="Haon M."/>
            <person name="Grisel S."/>
            <person name="Petersen M."/>
            <person name="Berrin J.G."/>
            <person name="Delaux P.M."/>
            <person name="Dal Grande F."/>
            <person name="Keller J."/>
        </authorList>
    </citation>
    <scope>NUCLEOTIDE SEQUENCE [LARGE SCALE GENOMIC DNA]</scope>
    <source>
        <strain evidence="4 5">SAG 245.80</strain>
    </source>
</reference>
<keyword evidence="2" id="KW-0560">Oxidoreductase</keyword>
<dbReference type="PANTHER" id="PTHR48107">
    <property type="entry name" value="NADPH-DEPENDENT ALDEHYDE REDUCTASE-LIKE PROTEIN, CHLOROPLASTIC-RELATED"/>
    <property type="match status" value="1"/>
</dbReference>
<gene>
    <name evidence="4" type="ORF">WJX81_004965</name>
</gene>
<name>A0AAW1R9E9_9CHLO</name>
<dbReference type="Gene3D" id="3.40.50.720">
    <property type="entry name" value="NAD(P)-binding Rossmann-like Domain"/>
    <property type="match status" value="1"/>
</dbReference>
<dbReference type="Proteomes" id="UP001445335">
    <property type="component" value="Unassembled WGS sequence"/>
</dbReference>
<accession>A0AAW1R9E9</accession>
<dbReference type="PROSITE" id="PS00061">
    <property type="entry name" value="ADH_SHORT"/>
    <property type="match status" value="1"/>
</dbReference>
<dbReference type="PANTHER" id="PTHR48107:SF16">
    <property type="entry name" value="NADPH-DEPENDENT ALDEHYDE REDUCTASE 1, CHLOROPLASTIC"/>
    <property type="match status" value="1"/>
</dbReference>
<evidence type="ECO:0000313" key="5">
    <source>
        <dbReference type="Proteomes" id="UP001445335"/>
    </source>
</evidence>
<dbReference type="PRINTS" id="PR00080">
    <property type="entry name" value="SDRFAMILY"/>
</dbReference>
<comment type="caution">
    <text evidence="4">The sequence shown here is derived from an EMBL/GenBank/DDBJ whole genome shotgun (WGS) entry which is preliminary data.</text>
</comment>
<sequence>MGGHDTDDPRKFAQEPPFPKEQQSFPGTEKNMDVKPDYGYDTYVGHNKLKDKVAIITGGDSGIGRAVALAYAREGADVVISYLNEHDDAKETARVVEEAGRQVLLVPGDLAEDSHCQKVVDEAVKKFGRIDILVNNAGFQGDQVDDFTKIDRQRLEYAFKTNIIAMFRLSQMSVEHMKPGSAIINTSSIQAYKPSPGILDYACTKGAIVAFTKGLGMDLFPKHGIRVNTVAPGPVWTPLIVESFPAEKVEKFGTQTPVNRAAMPKEYGPAFVFLACNEDSSMISGEVLGITGGLPLA</sequence>
<feature type="compositionally biased region" description="Basic and acidic residues" evidence="3">
    <location>
        <begin position="1"/>
        <end position="13"/>
    </location>
</feature>
<dbReference type="Pfam" id="PF13561">
    <property type="entry name" value="adh_short_C2"/>
    <property type="match status" value="1"/>
</dbReference>
<evidence type="ECO:0000256" key="1">
    <source>
        <dbReference type="ARBA" id="ARBA00006484"/>
    </source>
</evidence>
<dbReference type="FunFam" id="3.40.50.720:FF:000084">
    <property type="entry name" value="Short-chain dehydrogenase reductase"/>
    <property type="match status" value="1"/>
</dbReference>
<evidence type="ECO:0000313" key="4">
    <source>
        <dbReference type="EMBL" id="KAK9830610.1"/>
    </source>
</evidence>
<keyword evidence="5" id="KW-1185">Reference proteome</keyword>
<evidence type="ECO:0000256" key="2">
    <source>
        <dbReference type="ARBA" id="ARBA00023002"/>
    </source>
</evidence>
<dbReference type="PRINTS" id="PR00081">
    <property type="entry name" value="GDHRDH"/>
</dbReference>
<protein>
    <submittedName>
        <fullName evidence="4">Uncharacterized protein</fullName>
    </submittedName>
</protein>